<name>A0A485L7B9_9STRA</name>
<dbReference type="SUPFAM" id="SSF51905">
    <property type="entry name" value="FAD/NAD(P)-binding domain"/>
    <property type="match status" value="1"/>
</dbReference>
<evidence type="ECO:0000256" key="1">
    <source>
        <dbReference type="ARBA" id="ARBA00023002"/>
    </source>
</evidence>
<reference evidence="4" key="2">
    <citation type="submission" date="2019-06" db="EMBL/GenBank/DDBJ databases">
        <title>Genomics analysis of Aphanomyces spp. identifies a new class of oomycete effector associated with host adaptation.</title>
        <authorList>
            <person name="Gaulin E."/>
        </authorList>
    </citation>
    <scope>NUCLEOTIDE SEQUENCE</scope>
    <source>
        <strain evidence="4">CBS 578.67</strain>
    </source>
</reference>
<keyword evidence="2" id="KW-0503">Monooxygenase</keyword>
<evidence type="ECO:0000313" key="4">
    <source>
        <dbReference type="EMBL" id="KAF0691609.1"/>
    </source>
</evidence>
<dbReference type="GO" id="GO:0004497">
    <property type="term" value="F:monooxygenase activity"/>
    <property type="evidence" value="ECO:0007669"/>
    <property type="project" value="UniProtKB-KW"/>
</dbReference>
<dbReference type="OrthoDB" id="417877at2759"/>
<keyword evidence="1" id="KW-0560">Oxidoreductase</keyword>
<dbReference type="Proteomes" id="UP000332933">
    <property type="component" value="Unassembled WGS sequence"/>
</dbReference>
<feature type="domain" description="FAD-binding" evidence="3">
    <location>
        <begin position="12"/>
        <end position="393"/>
    </location>
</feature>
<evidence type="ECO:0000313" key="6">
    <source>
        <dbReference type="Proteomes" id="UP000332933"/>
    </source>
</evidence>
<dbReference type="GO" id="GO:0071949">
    <property type="term" value="F:FAD binding"/>
    <property type="evidence" value="ECO:0007669"/>
    <property type="project" value="InterPro"/>
</dbReference>
<evidence type="ECO:0000313" key="5">
    <source>
        <dbReference type="EMBL" id="VFT93960.1"/>
    </source>
</evidence>
<reference evidence="5 6" key="1">
    <citation type="submission" date="2019-03" db="EMBL/GenBank/DDBJ databases">
        <authorList>
            <person name="Gaulin E."/>
            <person name="Dumas B."/>
        </authorList>
    </citation>
    <scope>NUCLEOTIDE SEQUENCE [LARGE SCALE GENOMIC DNA]</scope>
    <source>
        <strain evidence="5">CBS 568.67</strain>
    </source>
</reference>
<evidence type="ECO:0000256" key="2">
    <source>
        <dbReference type="ARBA" id="ARBA00023033"/>
    </source>
</evidence>
<proteinExistence type="predicted"/>
<dbReference type="PANTHER" id="PTHR13789">
    <property type="entry name" value="MONOOXYGENASE"/>
    <property type="match status" value="1"/>
</dbReference>
<protein>
    <submittedName>
        <fullName evidence="5">Aste57867_17203 protein</fullName>
    </submittedName>
</protein>
<evidence type="ECO:0000259" key="3">
    <source>
        <dbReference type="Pfam" id="PF01494"/>
    </source>
</evidence>
<sequence>MGNCGFLTSAEMEILVVGGGIGGCVAALALKQKGFQPTVFDQFNPQDKPLTTTGAPVDMTFGQLGGGFSLYANGLRVFEGLGLLDKVRALGCNTATHCCFATMDGTPYATFGTTHPSVPETVRISCQLLRSRLLDLLLRELHAAGIPLQLKKTLVAINEDDSNVTARFADGSEATGSLLVGADGVHSITRRLLFGSDLRAIYVDHIGHLGVVDLNPTEIEAWSGYPQLNFFYNTLKKTNTSWFDVTPAADATSRRRQWTFYVTEMGKATQAAKTESGLWRPSSNIPEDASAMADLVRSWGVPPFVVGMLRRAMRVTPISIYEAPLVPAYHRGRIVLLGDAAHGMRPDLGQGANSALEDAGVLAELLAAWPHSVESVLQTYTEMRMPRCTAFMQGARALNSKMQSPNAVVEVLNRLVMMFLAFLAHWGLNLIIQNEWAYDYKDEVKRKLAKTTSGIEQSN</sequence>
<dbReference type="EMBL" id="VJMH01006052">
    <property type="protein sequence ID" value="KAF0691609.1"/>
    <property type="molecule type" value="Genomic_DNA"/>
</dbReference>
<keyword evidence="6" id="KW-1185">Reference proteome</keyword>
<dbReference type="PRINTS" id="PR00420">
    <property type="entry name" value="RNGMNOXGNASE"/>
</dbReference>
<dbReference type="EMBL" id="CAADRA010006073">
    <property type="protein sequence ID" value="VFT93960.1"/>
    <property type="molecule type" value="Genomic_DNA"/>
</dbReference>
<dbReference type="Gene3D" id="3.50.50.60">
    <property type="entry name" value="FAD/NAD(P)-binding domain"/>
    <property type="match status" value="1"/>
</dbReference>
<dbReference type="PANTHER" id="PTHR13789:SF309">
    <property type="entry name" value="PUTATIVE (AFU_ORTHOLOGUE AFUA_6G14510)-RELATED"/>
    <property type="match status" value="1"/>
</dbReference>
<accession>A0A485L7B9</accession>
<dbReference type="InterPro" id="IPR002938">
    <property type="entry name" value="FAD-bd"/>
</dbReference>
<dbReference type="Pfam" id="PF01494">
    <property type="entry name" value="FAD_binding_3"/>
    <property type="match status" value="1"/>
</dbReference>
<gene>
    <name evidence="5" type="primary">Aste57867_17203</name>
    <name evidence="4" type="ORF">As57867_017144</name>
    <name evidence="5" type="ORF">ASTE57867_17203</name>
</gene>
<dbReference type="InterPro" id="IPR050493">
    <property type="entry name" value="FAD-dep_Monooxygenase_BioMet"/>
</dbReference>
<organism evidence="5 6">
    <name type="scientific">Aphanomyces stellatus</name>
    <dbReference type="NCBI Taxonomy" id="120398"/>
    <lineage>
        <taxon>Eukaryota</taxon>
        <taxon>Sar</taxon>
        <taxon>Stramenopiles</taxon>
        <taxon>Oomycota</taxon>
        <taxon>Saprolegniomycetes</taxon>
        <taxon>Saprolegniales</taxon>
        <taxon>Verrucalvaceae</taxon>
        <taxon>Aphanomyces</taxon>
    </lineage>
</organism>
<dbReference type="InterPro" id="IPR036188">
    <property type="entry name" value="FAD/NAD-bd_sf"/>
</dbReference>
<dbReference type="AlphaFoldDB" id="A0A485L7B9"/>